<comment type="caution">
    <text evidence="1">The sequence shown here is derived from an EMBL/GenBank/DDBJ whole genome shotgun (WGS) entry which is preliminary data.</text>
</comment>
<dbReference type="EMBL" id="BSSQ01000014">
    <property type="protein sequence ID" value="GLX69225.1"/>
    <property type="molecule type" value="Genomic_DNA"/>
</dbReference>
<proteinExistence type="predicted"/>
<gene>
    <name evidence="1" type="primary">yneQ</name>
    <name evidence="1" type="ORF">MU1_35700</name>
</gene>
<sequence length="100" mass="11739">MAFGISRSEMGAWKEAVGRGEIAFLTHYWVDPRFPGIKTVTKVGCSDLNKLAQWCKEQGLNPKYIHRRDPFPHFDLLGSKQREILLRENQHEQLERFRLL</sequence>
<reference evidence="1 2" key="1">
    <citation type="submission" date="2023-03" db="EMBL/GenBank/DDBJ databases">
        <title>Draft genome sequence of the bacteria which degrade cell wall of Tricholomamatutake.</title>
        <authorList>
            <person name="Konishi Y."/>
            <person name="Fukuta Y."/>
            <person name="Shirasaka N."/>
        </authorList>
    </citation>
    <scope>NUCLEOTIDE SEQUENCE [LARGE SCALE GENOMIC DNA]</scope>
    <source>
        <strain evidence="2">mu1</strain>
    </source>
</reference>
<protein>
    <recommendedName>
        <fullName evidence="3">YneQ</fullName>
    </recommendedName>
</protein>
<evidence type="ECO:0008006" key="3">
    <source>
        <dbReference type="Google" id="ProtNLM"/>
    </source>
</evidence>
<organism evidence="1 2">
    <name type="scientific">Paenibacillus glycanilyticus</name>
    <dbReference type="NCBI Taxonomy" id="126569"/>
    <lineage>
        <taxon>Bacteria</taxon>
        <taxon>Bacillati</taxon>
        <taxon>Bacillota</taxon>
        <taxon>Bacilli</taxon>
        <taxon>Bacillales</taxon>
        <taxon>Paenibacillaceae</taxon>
        <taxon>Paenibacillus</taxon>
    </lineage>
</organism>
<dbReference type="Proteomes" id="UP001157114">
    <property type="component" value="Unassembled WGS sequence"/>
</dbReference>
<keyword evidence="2" id="KW-1185">Reference proteome</keyword>
<evidence type="ECO:0000313" key="1">
    <source>
        <dbReference type="EMBL" id="GLX69225.1"/>
    </source>
</evidence>
<evidence type="ECO:0000313" key="2">
    <source>
        <dbReference type="Proteomes" id="UP001157114"/>
    </source>
</evidence>
<accession>A0ABQ6GFG9</accession>
<name>A0ABQ6GFG9_9BACL</name>
<dbReference type="RefSeq" id="WP_284240003.1">
    <property type="nucleotide sequence ID" value="NZ_BSSQ01000014.1"/>
</dbReference>